<dbReference type="Proteomes" id="UP000735302">
    <property type="component" value="Unassembled WGS sequence"/>
</dbReference>
<keyword evidence="2" id="KW-0808">Transferase</keyword>
<evidence type="ECO:0000313" key="3">
    <source>
        <dbReference type="Proteomes" id="UP000735302"/>
    </source>
</evidence>
<name>A0AAV3Z4T2_9GAST</name>
<reference evidence="2 3" key="1">
    <citation type="journal article" date="2021" name="Elife">
        <title>Chloroplast acquisition without the gene transfer in kleptoplastic sea slugs, Plakobranchus ocellatus.</title>
        <authorList>
            <person name="Maeda T."/>
            <person name="Takahashi S."/>
            <person name="Yoshida T."/>
            <person name="Shimamura S."/>
            <person name="Takaki Y."/>
            <person name="Nagai Y."/>
            <person name="Toyoda A."/>
            <person name="Suzuki Y."/>
            <person name="Arimoto A."/>
            <person name="Ishii H."/>
            <person name="Satoh N."/>
            <person name="Nishiyama T."/>
            <person name="Hasebe M."/>
            <person name="Maruyama T."/>
            <person name="Minagawa J."/>
            <person name="Obokata J."/>
            <person name="Shigenobu S."/>
        </authorList>
    </citation>
    <scope>NUCLEOTIDE SEQUENCE [LARGE SCALE GENOMIC DNA]</scope>
</reference>
<keyword evidence="2" id="KW-0695">RNA-directed DNA polymerase</keyword>
<dbReference type="EMBL" id="BLXT01001900">
    <property type="protein sequence ID" value="GFN89018.1"/>
    <property type="molecule type" value="Genomic_DNA"/>
</dbReference>
<keyword evidence="3" id="KW-1185">Reference proteome</keyword>
<dbReference type="AlphaFoldDB" id="A0AAV3Z4T2"/>
<protein>
    <submittedName>
        <fullName evidence="2">Reverse transcriptase</fullName>
    </submittedName>
</protein>
<evidence type="ECO:0000313" key="2">
    <source>
        <dbReference type="EMBL" id="GFN89018.1"/>
    </source>
</evidence>
<proteinExistence type="predicted"/>
<sequence>MRVHVTDDAAHQKVLVPILKKGKCATTAESYRSISLTSVISKTLKRMVNAQLYHSLDCPHGTLHPYPNQGDPVPSSTLADGLPQGSATSCTFPDIHEQYRQRSSHTD</sequence>
<feature type="compositionally biased region" description="Basic and acidic residues" evidence="1">
    <location>
        <begin position="94"/>
        <end position="107"/>
    </location>
</feature>
<comment type="caution">
    <text evidence="2">The sequence shown here is derived from an EMBL/GenBank/DDBJ whole genome shotgun (WGS) entry which is preliminary data.</text>
</comment>
<keyword evidence="2" id="KW-0548">Nucleotidyltransferase</keyword>
<evidence type="ECO:0000256" key="1">
    <source>
        <dbReference type="SAM" id="MobiDB-lite"/>
    </source>
</evidence>
<accession>A0AAV3Z4T2</accession>
<organism evidence="2 3">
    <name type="scientific">Plakobranchus ocellatus</name>
    <dbReference type="NCBI Taxonomy" id="259542"/>
    <lineage>
        <taxon>Eukaryota</taxon>
        <taxon>Metazoa</taxon>
        <taxon>Spiralia</taxon>
        <taxon>Lophotrochozoa</taxon>
        <taxon>Mollusca</taxon>
        <taxon>Gastropoda</taxon>
        <taxon>Heterobranchia</taxon>
        <taxon>Euthyneura</taxon>
        <taxon>Panpulmonata</taxon>
        <taxon>Sacoglossa</taxon>
        <taxon>Placobranchoidea</taxon>
        <taxon>Plakobranchidae</taxon>
        <taxon>Plakobranchus</taxon>
    </lineage>
</organism>
<feature type="region of interest" description="Disordered" evidence="1">
    <location>
        <begin position="60"/>
        <end position="107"/>
    </location>
</feature>
<dbReference type="GO" id="GO:0003964">
    <property type="term" value="F:RNA-directed DNA polymerase activity"/>
    <property type="evidence" value="ECO:0007669"/>
    <property type="project" value="UniProtKB-KW"/>
</dbReference>
<gene>
    <name evidence="2" type="ORF">PoB_001552400</name>
</gene>